<keyword evidence="3" id="KW-1185">Reference proteome</keyword>
<accession>A0AA38GSI8</accession>
<evidence type="ECO:0000313" key="2">
    <source>
        <dbReference type="EMBL" id="KAH9327638.1"/>
    </source>
</evidence>
<evidence type="ECO:0000256" key="1">
    <source>
        <dbReference type="SAM" id="MobiDB-lite"/>
    </source>
</evidence>
<dbReference type="EMBL" id="JAHRHJ020000002">
    <property type="protein sequence ID" value="KAH9327638.1"/>
    <property type="molecule type" value="Genomic_DNA"/>
</dbReference>
<name>A0AA38GSI8_TAXCH</name>
<feature type="non-terminal residue" evidence="2">
    <location>
        <position position="1"/>
    </location>
</feature>
<dbReference type="AlphaFoldDB" id="A0AA38GSI8"/>
<organism evidence="2 3">
    <name type="scientific">Taxus chinensis</name>
    <name type="common">Chinese yew</name>
    <name type="synonym">Taxus wallichiana var. chinensis</name>
    <dbReference type="NCBI Taxonomy" id="29808"/>
    <lineage>
        <taxon>Eukaryota</taxon>
        <taxon>Viridiplantae</taxon>
        <taxon>Streptophyta</taxon>
        <taxon>Embryophyta</taxon>
        <taxon>Tracheophyta</taxon>
        <taxon>Spermatophyta</taxon>
        <taxon>Pinopsida</taxon>
        <taxon>Pinidae</taxon>
        <taxon>Conifers II</taxon>
        <taxon>Cupressales</taxon>
        <taxon>Taxaceae</taxon>
        <taxon>Taxus</taxon>
    </lineage>
</organism>
<protein>
    <submittedName>
        <fullName evidence="2">Uncharacterized protein</fullName>
    </submittedName>
</protein>
<comment type="caution">
    <text evidence="2">The sequence shown here is derived from an EMBL/GenBank/DDBJ whole genome shotgun (WGS) entry which is preliminary data.</text>
</comment>
<dbReference type="Proteomes" id="UP000824469">
    <property type="component" value="Unassembled WGS sequence"/>
</dbReference>
<gene>
    <name evidence="2" type="ORF">KI387_007816</name>
</gene>
<sequence>MQQINLGMEQVDADLPATKRRKDAPPPDEVDKDLPRVFDKKAKERKFKIGDW</sequence>
<feature type="non-terminal residue" evidence="2">
    <location>
        <position position="52"/>
    </location>
</feature>
<feature type="region of interest" description="Disordered" evidence="1">
    <location>
        <begin position="1"/>
        <end position="37"/>
    </location>
</feature>
<evidence type="ECO:0000313" key="3">
    <source>
        <dbReference type="Proteomes" id="UP000824469"/>
    </source>
</evidence>
<reference evidence="2 3" key="1">
    <citation type="journal article" date="2021" name="Nat. Plants">
        <title>The Taxus genome provides insights into paclitaxel biosynthesis.</title>
        <authorList>
            <person name="Xiong X."/>
            <person name="Gou J."/>
            <person name="Liao Q."/>
            <person name="Li Y."/>
            <person name="Zhou Q."/>
            <person name="Bi G."/>
            <person name="Li C."/>
            <person name="Du R."/>
            <person name="Wang X."/>
            <person name="Sun T."/>
            <person name="Guo L."/>
            <person name="Liang H."/>
            <person name="Lu P."/>
            <person name="Wu Y."/>
            <person name="Zhang Z."/>
            <person name="Ro D.K."/>
            <person name="Shang Y."/>
            <person name="Huang S."/>
            <person name="Yan J."/>
        </authorList>
    </citation>
    <scope>NUCLEOTIDE SEQUENCE [LARGE SCALE GENOMIC DNA]</scope>
    <source>
        <strain evidence="2">Ta-2019</strain>
    </source>
</reference>
<proteinExistence type="predicted"/>